<comment type="caution">
    <text evidence="1">The sequence shown here is derived from an EMBL/GenBank/DDBJ whole genome shotgun (WGS) entry which is preliminary data.</text>
</comment>
<dbReference type="Proteomes" id="UP000536835">
    <property type="component" value="Unassembled WGS sequence"/>
</dbReference>
<evidence type="ECO:0000313" key="2">
    <source>
        <dbReference type="Proteomes" id="UP000536835"/>
    </source>
</evidence>
<keyword evidence="2" id="KW-1185">Reference proteome</keyword>
<reference evidence="1 2" key="1">
    <citation type="submission" date="2020-05" db="EMBL/GenBank/DDBJ databases">
        <title>Parvularcula mediterraneae sp. nov., isolated from polypropylene straw from shallow seawater of the seashore of Laganas in Zakynthos island, Greece.</title>
        <authorList>
            <person name="Szabo I."/>
            <person name="Al-Omari J."/>
            <person name="Rado J."/>
            <person name="Szerdahelyi G.S."/>
        </authorList>
    </citation>
    <scope>NUCLEOTIDE SEQUENCE [LARGE SCALE GENOMIC DNA]</scope>
    <source>
        <strain evidence="1 2">ZS-1/3</strain>
    </source>
</reference>
<protein>
    <submittedName>
        <fullName evidence="1">Uncharacterized protein</fullName>
    </submittedName>
</protein>
<sequence>MQLSLSSSRAERSLQGIVGVSLALAGVAVMAGSAMAGTDATFDTAVTTVAGYINGSAGKLAALVSLAYGVVRMATSGWSLGHVGVPMAVGVAAGIGGPIVQSSVSAII</sequence>
<proteinExistence type="predicted"/>
<name>A0A7Y3RQG5_9PROT</name>
<gene>
    <name evidence="1" type="ORF">HK107_14235</name>
</gene>
<organism evidence="1 2">
    <name type="scientific">Parvularcula mediterranea</name>
    <dbReference type="NCBI Taxonomy" id="2732508"/>
    <lineage>
        <taxon>Bacteria</taxon>
        <taxon>Pseudomonadati</taxon>
        <taxon>Pseudomonadota</taxon>
        <taxon>Alphaproteobacteria</taxon>
        <taxon>Parvularculales</taxon>
        <taxon>Parvularculaceae</taxon>
        <taxon>Parvularcula</taxon>
    </lineage>
</organism>
<evidence type="ECO:0000313" key="1">
    <source>
        <dbReference type="EMBL" id="NNU17487.1"/>
    </source>
</evidence>
<dbReference type="EMBL" id="JABFCX010000003">
    <property type="protein sequence ID" value="NNU17487.1"/>
    <property type="molecule type" value="Genomic_DNA"/>
</dbReference>
<dbReference type="AlphaFoldDB" id="A0A7Y3RQG5"/>
<accession>A0A7Y3RQG5</accession>